<feature type="transmembrane region" description="Helical" evidence="1">
    <location>
        <begin position="187"/>
        <end position="209"/>
    </location>
</feature>
<keyword evidence="1" id="KW-1133">Transmembrane helix</keyword>
<evidence type="ECO:0000313" key="3">
    <source>
        <dbReference type="EMBL" id="PUE03295.1"/>
    </source>
</evidence>
<evidence type="ECO:0000313" key="2">
    <source>
        <dbReference type="EMBL" id="OQX34399.1"/>
    </source>
</evidence>
<protein>
    <recommendedName>
        <fullName evidence="6">MotA/TolQ/ExbB proton channel domain-containing protein</fullName>
    </recommendedName>
</protein>
<proteinExistence type="predicted"/>
<sequence>MESILYRRNFSRNVLIRMILISLAAAALLVWNLDFINDVYFRNQLTSTGFIINGTILVLFLLGILRIVWILLNYRGEERAVENFVENLEDNIPPLAEIDRKSIIALRFSTMETLYKANTPINHNALASTLVASESTRSSLPKFINSILILAGVFGTIVSLSIALIGASDLLASAVNVDGMGIVVHGMSTALSTTITAIVCYIFFGYFYLKLTDVQTNLISAVEQVTNNYLMPRFQVQTESVLYEFTGLIRSLQGLVKQIESSQESFSKLAGEMQGSQTAFEDLENRIGSALVEIYKSKVQPITTDMADIKKLLKIGFRLSDDQ</sequence>
<feature type="transmembrane region" description="Helical" evidence="1">
    <location>
        <begin position="51"/>
        <end position="72"/>
    </location>
</feature>
<feature type="transmembrane region" description="Helical" evidence="1">
    <location>
        <begin position="14"/>
        <end position="31"/>
    </location>
</feature>
<dbReference type="EMBL" id="MUIE01000229">
    <property type="protein sequence ID" value="OQX34399.1"/>
    <property type="molecule type" value="Genomic_DNA"/>
</dbReference>
<reference evidence="2 4" key="1">
    <citation type="submission" date="2017-02" db="EMBL/GenBank/DDBJ databases">
        <title>Novel co-symbiosis in the unique lucinid bivalve Phacoides pectinatus.</title>
        <authorList>
            <person name="Lim S.J."/>
            <person name="Davis B.G."/>
            <person name="Gill D.E."/>
            <person name="Engel A.S."/>
            <person name="Anderson L.C."/>
            <person name="Campbell B.J."/>
        </authorList>
    </citation>
    <scope>NUCLEOTIDE SEQUENCE [LARGE SCALE GENOMIC DNA]</scope>
    <source>
        <strain evidence="2">LUC13016_P6</strain>
    </source>
</reference>
<evidence type="ECO:0000256" key="1">
    <source>
        <dbReference type="SAM" id="Phobius"/>
    </source>
</evidence>
<evidence type="ECO:0000313" key="5">
    <source>
        <dbReference type="Proteomes" id="UP000250928"/>
    </source>
</evidence>
<reference evidence="3 5" key="2">
    <citation type="submission" date="2018-01" db="EMBL/GenBank/DDBJ databases">
        <title>Novel co-symbiosis in the lucinid bivalve Phacoides pectinatus.</title>
        <authorList>
            <person name="Lim S.J."/>
            <person name="Davis B.G."/>
            <person name="Gill D.E."/>
            <person name="Engel A.S."/>
            <person name="Anderson L.C."/>
            <person name="Campbell B.J."/>
        </authorList>
    </citation>
    <scope>NUCLEOTIDE SEQUENCE [LARGE SCALE GENOMIC DNA]</scope>
    <source>
        <strain evidence="3">N3_P5</strain>
    </source>
</reference>
<dbReference type="Proteomes" id="UP000250928">
    <property type="component" value="Unassembled WGS sequence"/>
</dbReference>
<keyword evidence="1" id="KW-0812">Transmembrane</keyword>
<organism evidence="2 4">
    <name type="scientific">Candidatus Sedimenticola endophacoides</name>
    <dbReference type="NCBI Taxonomy" id="2548426"/>
    <lineage>
        <taxon>Bacteria</taxon>
        <taxon>Pseudomonadati</taxon>
        <taxon>Pseudomonadota</taxon>
        <taxon>Gammaproteobacteria</taxon>
        <taxon>Chromatiales</taxon>
        <taxon>Sedimenticolaceae</taxon>
        <taxon>Sedimenticola</taxon>
    </lineage>
</organism>
<gene>
    <name evidence="2" type="ORF">B0D84_03475</name>
    <name evidence="3" type="ORF">C3L24_04700</name>
</gene>
<comment type="caution">
    <text evidence="2">The sequence shown here is derived from an EMBL/GenBank/DDBJ whole genome shotgun (WGS) entry which is preliminary data.</text>
</comment>
<dbReference type="AlphaFoldDB" id="A0A657PJR6"/>
<name>A0A657PJR6_9GAMM</name>
<keyword evidence="4" id="KW-1185">Reference proteome</keyword>
<evidence type="ECO:0008006" key="6">
    <source>
        <dbReference type="Google" id="ProtNLM"/>
    </source>
</evidence>
<dbReference type="Proteomes" id="UP000243361">
    <property type="component" value="Unassembled WGS sequence"/>
</dbReference>
<evidence type="ECO:0000313" key="4">
    <source>
        <dbReference type="Proteomes" id="UP000243361"/>
    </source>
</evidence>
<accession>A0A657PJR6</accession>
<feature type="transmembrane region" description="Helical" evidence="1">
    <location>
        <begin position="147"/>
        <end position="167"/>
    </location>
</feature>
<dbReference type="EMBL" id="PQCO01000161">
    <property type="protein sequence ID" value="PUE03295.1"/>
    <property type="molecule type" value="Genomic_DNA"/>
</dbReference>
<keyword evidence="1" id="KW-0472">Membrane</keyword>